<dbReference type="GO" id="GO:0005737">
    <property type="term" value="C:cytoplasm"/>
    <property type="evidence" value="ECO:0007669"/>
    <property type="project" value="UniProtKB-SubCell"/>
</dbReference>
<dbReference type="EMBL" id="JBJUIK010000005">
    <property type="protein sequence ID" value="KAL3527064.1"/>
    <property type="molecule type" value="Genomic_DNA"/>
</dbReference>
<evidence type="ECO:0000259" key="12">
    <source>
        <dbReference type="PROSITE" id="PS50827"/>
    </source>
</evidence>
<evidence type="ECO:0000256" key="1">
    <source>
        <dbReference type="ARBA" id="ARBA00004123"/>
    </source>
</evidence>
<dbReference type="Pfam" id="PF10497">
    <property type="entry name" value="zf-4CXXC_R1"/>
    <property type="match status" value="1"/>
</dbReference>
<proteinExistence type="predicted"/>
<dbReference type="InterPro" id="IPR018501">
    <property type="entry name" value="DDT_dom"/>
</dbReference>
<dbReference type="SMART" id="SM00571">
    <property type="entry name" value="DDT"/>
    <property type="match status" value="1"/>
</dbReference>
<comment type="subcellular location">
    <subcellularLocation>
        <location evidence="2">Cytoplasm</location>
    </subcellularLocation>
    <subcellularLocation>
        <location evidence="1">Nucleus</location>
    </subcellularLocation>
</comment>
<evidence type="ECO:0000256" key="2">
    <source>
        <dbReference type="ARBA" id="ARBA00004496"/>
    </source>
</evidence>
<dbReference type="Proteomes" id="UP001630127">
    <property type="component" value="Unassembled WGS sequence"/>
</dbReference>
<dbReference type="GO" id="GO:0005634">
    <property type="term" value="C:nucleus"/>
    <property type="evidence" value="ECO:0007669"/>
    <property type="project" value="UniProtKB-SubCell"/>
</dbReference>
<keyword evidence="9" id="KW-0539">Nucleus</keyword>
<feature type="compositionally biased region" description="Basic and acidic residues" evidence="11">
    <location>
        <begin position="18"/>
        <end position="43"/>
    </location>
</feature>
<feature type="region of interest" description="Disordered" evidence="11">
    <location>
        <begin position="259"/>
        <end position="376"/>
    </location>
</feature>
<feature type="region of interest" description="Disordered" evidence="11">
    <location>
        <begin position="1"/>
        <end position="63"/>
    </location>
</feature>
<dbReference type="InterPro" id="IPR018866">
    <property type="entry name" value="Znf-4CXXC_R1"/>
</dbReference>
<gene>
    <name evidence="13" type="ORF">ACH5RR_011720</name>
</gene>
<accession>A0ABD3A5T8</accession>
<dbReference type="Pfam" id="PF15612">
    <property type="entry name" value="WHIM1"/>
    <property type="match status" value="1"/>
</dbReference>
<dbReference type="InterPro" id="IPR040221">
    <property type="entry name" value="CDCA7/CDA7L"/>
</dbReference>
<feature type="region of interest" description="Disordered" evidence="11">
    <location>
        <begin position="184"/>
        <end position="208"/>
    </location>
</feature>
<keyword evidence="5" id="KW-0597">Phosphoprotein</keyword>
<feature type="compositionally biased region" description="Basic and acidic residues" evidence="11">
    <location>
        <begin position="320"/>
        <end position="336"/>
    </location>
</feature>
<dbReference type="AlphaFoldDB" id="A0ABD3A5T8"/>
<feature type="compositionally biased region" description="Low complexity" evidence="11">
    <location>
        <begin position="1"/>
        <end position="17"/>
    </location>
</feature>
<evidence type="ECO:0000256" key="10">
    <source>
        <dbReference type="SAM" id="Coils"/>
    </source>
</evidence>
<name>A0ABD3A5T8_9GENT</name>
<organism evidence="13 14">
    <name type="scientific">Cinchona calisaya</name>
    <dbReference type="NCBI Taxonomy" id="153742"/>
    <lineage>
        <taxon>Eukaryota</taxon>
        <taxon>Viridiplantae</taxon>
        <taxon>Streptophyta</taxon>
        <taxon>Embryophyta</taxon>
        <taxon>Tracheophyta</taxon>
        <taxon>Spermatophyta</taxon>
        <taxon>Magnoliopsida</taxon>
        <taxon>eudicotyledons</taxon>
        <taxon>Gunneridae</taxon>
        <taxon>Pentapetalae</taxon>
        <taxon>asterids</taxon>
        <taxon>lamiids</taxon>
        <taxon>Gentianales</taxon>
        <taxon>Rubiaceae</taxon>
        <taxon>Cinchonoideae</taxon>
        <taxon>Cinchoneae</taxon>
        <taxon>Cinchona</taxon>
    </lineage>
</organism>
<keyword evidence="6" id="KW-0832">Ubl conjugation</keyword>
<dbReference type="PANTHER" id="PTHR31169:SF8">
    <property type="entry name" value="ZINC-FINGER DOMAIN OF MONOAMINE-OXIDASE A REPRESSOR R1 PROTEIN"/>
    <property type="match status" value="1"/>
</dbReference>
<evidence type="ECO:0000313" key="13">
    <source>
        <dbReference type="EMBL" id="KAL3527064.1"/>
    </source>
</evidence>
<evidence type="ECO:0000256" key="7">
    <source>
        <dbReference type="ARBA" id="ARBA00023015"/>
    </source>
</evidence>
<evidence type="ECO:0000256" key="9">
    <source>
        <dbReference type="ARBA" id="ARBA00023242"/>
    </source>
</evidence>
<dbReference type="PROSITE" id="PS50827">
    <property type="entry name" value="DDT"/>
    <property type="match status" value="1"/>
</dbReference>
<protein>
    <recommendedName>
        <fullName evidence="12">DDT domain-containing protein</fullName>
    </recommendedName>
</protein>
<reference evidence="13 14" key="1">
    <citation type="submission" date="2024-11" db="EMBL/GenBank/DDBJ databases">
        <title>A near-complete genome assembly of Cinchona calisaya.</title>
        <authorList>
            <person name="Lian D.C."/>
            <person name="Zhao X.W."/>
            <person name="Wei L."/>
        </authorList>
    </citation>
    <scope>NUCLEOTIDE SEQUENCE [LARGE SCALE GENOMIC DNA]</scope>
    <source>
        <tissue evidence="13">Nenye</tissue>
    </source>
</reference>
<dbReference type="PANTHER" id="PTHR31169">
    <property type="entry name" value="OS05G0300700 PROTEIN"/>
    <property type="match status" value="1"/>
</dbReference>
<feature type="compositionally biased region" description="Polar residues" evidence="11">
    <location>
        <begin position="306"/>
        <end position="316"/>
    </location>
</feature>
<evidence type="ECO:0000256" key="8">
    <source>
        <dbReference type="ARBA" id="ARBA00023163"/>
    </source>
</evidence>
<dbReference type="InterPro" id="IPR028942">
    <property type="entry name" value="WHIM1_dom"/>
</dbReference>
<keyword evidence="3" id="KW-0963">Cytoplasm</keyword>
<feature type="compositionally biased region" description="Basic and acidic residues" evidence="11">
    <location>
        <begin position="275"/>
        <end position="288"/>
    </location>
</feature>
<evidence type="ECO:0000256" key="5">
    <source>
        <dbReference type="ARBA" id="ARBA00022553"/>
    </source>
</evidence>
<feature type="coiled-coil region" evidence="10">
    <location>
        <begin position="612"/>
        <end position="643"/>
    </location>
</feature>
<evidence type="ECO:0000313" key="14">
    <source>
        <dbReference type="Proteomes" id="UP001630127"/>
    </source>
</evidence>
<keyword evidence="10" id="KW-0175">Coiled coil</keyword>
<keyword evidence="4" id="KW-1017">Isopeptide bond</keyword>
<comment type="caution">
    <text evidence="13">The sequence shown here is derived from an EMBL/GenBank/DDBJ whole genome shotgun (WGS) entry which is preliminary data.</text>
</comment>
<keyword evidence="8" id="KW-0804">Transcription</keyword>
<feature type="compositionally biased region" description="Basic and acidic residues" evidence="11">
    <location>
        <begin position="363"/>
        <end position="374"/>
    </location>
</feature>
<feature type="domain" description="DDT" evidence="12">
    <location>
        <begin position="463"/>
        <end position="528"/>
    </location>
</feature>
<evidence type="ECO:0000256" key="4">
    <source>
        <dbReference type="ARBA" id="ARBA00022499"/>
    </source>
</evidence>
<evidence type="ECO:0000256" key="6">
    <source>
        <dbReference type="ARBA" id="ARBA00022843"/>
    </source>
</evidence>
<sequence>MAVTSSPSSSKPNGSVSGKKDKIKNPCGTEKDQESKPQKHSEEGPSSPADRNNSPGIPLAHGRICDPNNGKTCHQCRQRTRDFVAPCKNLRNNKPCPIKFCHKCLLNRYGENAEEVGALQEWSCPKCRGICNCSQCMKKRGHQPTGILIHAAKANGYSSVSEMLQIKGPENCYVEKSVKCINGSPRKRSAPEMEAVTMSPRKRGKENSFEGKINSNLCALPSPSNQVEKKSKKVKVEGSMEMHDDSTNNHVEHIALAGKRKLQGNQGDICSDDCSSLRKETSPSDGEKKPKKMKVEGSNGKLDQNILKTGVTTTPILNPEETKLKKDNLKEVHNGNKNDNAFVKMTSPRKRQSSNRTSIGDAKPNDRDPQERKLSKAKITMEGFMELIGKDKRKEEAYITDSERIVSDNGKNNSNNDTQARTGLETLNINKNNQRTQNGNIDADIALPQGTELTSVHDIQIPPEDVGKAVQFLEFCAVFGKVLGVKKEQPDYVLRDLIHGRSSRRGKNSLTVHFLSHLLSVIRKDRGQWSLPLSPTSGKNSWIHALTECISESGSVTKSLALDPLDKGADGFENLSSSKKLMILNFLCDEVLGTVKIRNWIEDQVSKIAEKAKEHKERVLAAKDKEKRLKKKIQDEIAKAIIQKNGDLLSISEHDAVISQIKGEAAVAHAEVLESKGLSLKNNQSSEAVRTEPIHLGSNGRAYWRLKCLSNKSDILAQDFGTGDTSASDEKWFAFEEEQKEVIEKHINIFRGKTRMAQRVPLQQQSQKGEISL</sequence>
<keyword evidence="7" id="KW-0805">Transcription regulation</keyword>
<evidence type="ECO:0000256" key="11">
    <source>
        <dbReference type="SAM" id="MobiDB-lite"/>
    </source>
</evidence>
<evidence type="ECO:0000256" key="3">
    <source>
        <dbReference type="ARBA" id="ARBA00022490"/>
    </source>
</evidence>
<keyword evidence="14" id="KW-1185">Reference proteome</keyword>